<proteinExistence type="predicted"/>
<dbReference type="OrthoDB" id="7593573at2"/>
<gene>
    <name evidence="3" type="ORF">EJP82_26415</name>
</gene>
<evidence type="ECO:0000313" key="3">
    <source>
        <dbReference type="EMBL" id="RUT39324.1"/>
    </source>
</evidence>
<dbReference type="PROSITE" id="PS50966">
    <property type="entry name" value="ZF_SWIM"/>
    <property type="match status" value="1"/>
</dbReference>
<keyword evidence="1" id="KW-0862">Zinc</keyword>
<reference evidence="3 4" key="1">
    <citation type="submission" date="2018-12" db="EMBL/GenBank/DDBJ databases">
        <authorList>
            <person name="Sun L."/>
            <person name="Chen Z."/>
        </authorList>
    </citation>
    <scope>NUCLEOTIDE SEQUENCE [LARGE SCALE GENOMIC DNA]</scope>
    <source>
        <strain evidence="3 4">DSM 15890</strain>
    </source>
</reference>
<evidence type="ECO:0000259" key="2">
    <source>
        <dbReference type="PROSITE" id="PS50966"/>
    </source>
</evidence>
<organism evidence="3 4">
    <name type="scientific">Paenibacillus anaericanus</name>
    <dbReference type="NCBI Taxonomy" id="170367"/>
    <lineage>
        <taxon>Bacteria</taxon>
        <taxon>Bacillati</taxon>
        <taxon>Bacillota</taxon>
        <taxon>Bacilli</taxon>
        <taxon>Bacillales</taxon>
        <taxon>Paenibacillaceae</taxon>
        <taxon>Paenibacillus</taxon>
    </lineage>
</organism>
<sequence>MNPNYTLDDTGWQALIHTVGEKFNDLTIKRGFQYFKQERVRPLKISDTGHVEALVEGNDDDHYRVDINLDSLSASHCTCPVPSHCKHMIAVLLEYVSLQGRSVHALVNANSTATFKQPVKSSSYDNSSYTNKMAIDQKAALSTKLQEQASKIPSMSIFQWHEVFKLSISPIGFNSPNAQYAKNALASIYTIQPQLSPALEQLFELHAHLFVLERLVKPSQHIPSNAPMYMGYYTQIAADDMQGEIKRIFTKDLAISDESEHWIRITETLSYARSLMLQESKSLKYFAEVYDQLWLNWIGPNLKDKTMYLEELHHLKSSEDALGNTLSRLPWLLAQSQMYFYLNQDEQAWELLQSANKGSIIPPSRLLHFLHALATAEEWSRLQAWLINIGPMLSSLREEHLTEYMEFWEKVIRHSPDSEQHMWKSLISMLPYSKTVYEETLLAYGKWQQWMDYQLSTGKEPLEFRVSVMQPIDKNAPELLLPFYHQAVERYILLKNRVSYKAAVKLLKRLAKLYKKMKQEERWEEFITTFASRHSRLRALQEELRKGKLIS</sequence>
<comment type="caution">
    <text evidence="3">The sequence shown here is derived from an EMBL/GenBank/DDBJ whole genome shotgun (WGS) entry which is preliminary data.</text>
</comment>
<keyword evidence="1" id="KW-0863">Zinc-finger</keyword>
<dbReference type="Proteomes" id="UP000279446">
    <property type="component" value="Unassembled WGS sequence"/>
</dbReference>
<keyword evidence="4" id="KW-1185">Reference proteome</keyword>
<evidence type="ECO:0000313" key="4">
    <source>
        <dbReference type="Proteomes" id="UP000279446"/>
    </source>
</evidence>
<dbReference type="AlphaFoldDB" id="A0A433XX44"/>
<accession>A0A433XX44</accession>
<dbReference type="Pfam" id="PF04434">
    <property type="entry name" value="SWIM"/>
    <property type="match status" value="1"/>
</dbReference>
<name>A0A433XX44_9BACL</name>
<feature type="domain" description="SWIM-type" evidence="2">
    <location>
        <begin position="63"/>
        <end position="96"/>
    </location>
</feature>
<dbReference type="RefSeq" id="WP_127195052.1">
    <property type="nucleotide sequence ID" value="NZ_RZNY01000048.1"/>
</dbReference>
<dbReference type="InterPro" id="IPR007527">
    <property type="entry name" value="Znf_SWIM"/>
</dbReference>
<dbReference type="GO" id="GO:0008270">
    <property type="term" value="F:zinc ion binding"/>
    <property type="evidence" value="ECO:0007669"/>
    <property type="project" value="UniProtKB-KW"/>
</dbReference>
<dbReference type="EMBL" id="RZNY01000048">
    <property type="protein sequence ID" value="RUT39324.1"/>
    <property type="molecule type" value="Genomic_DNA"/>
</dbReference>
<keyword evidence="1" id="KW-0479">Metal-binding</keyword>
<evidence type="ECO:0000256" key="1">
    <source>
        <dbReference type="PROSITE-ProRule" id="PRU00325"/>
    </source>
</evidence>
<protein>
    <recommendedName>
        <fullName evidence="2">SWIM-type domain-containing protein</fullName>
    </recommendedName>
</protein>